<evidence type="ECO:0000313" key="4">
    <source>
        <dbReference type="Proteomes" id="UP001438707"/>
    </source>
</evidence>
<dbReference type="PANTHER" id="PTHR43083:SF6">
    <property type="entry name" value="MANNAN POLYMERASE COMPLEXES SUBUNIT MNN9"/>
    <property type="match status" value="1"/>
</dbReference>
<comment type="caution">
    <text evidence="3">The sequence shown here is derived from an EMBL/GenBank/DDBJ whole genome shotgun (WGS) entry which is preliminary data.</text>
</comment>
<organism evidence="3 4">
    <name type="scientific">Apatococcus lobatus</name>
    <dbReference type="NCBI Taxonomy" id="904363"/>
    <lineage>
        <taxon>Eukaryota</taxon>
        <taxon>Viridiplantae</taxon>
        <taxon>Chlorophyta</taxon>
        <taxon>core chlorophytes</taxon>
        <taxon>Trebouxiophyceae</taxon>
        <taxon>Chlorellales</taxon>
        <taxon>Chlorellaceae</taxon>
        <taxon>Apatococcus</taxon>
    </lineage>
</organism>
<feature type="compositionally biased region" description="Basic and acidic residues" evidence="2">
    <location>
        <begin position="212"/>
        <end position="227"/>
    </location>
</feature>
<sequence>MAGPLDFSKDRKSQPTVGQLAQKYWPLACLVAAVLLLAYISGRQKLHTQIADYSQANASPDFCLPGQLKRGLWKASLANLSSSEQVYRIQPRQPCAYTTAFERKEHDLPPVVALLTIVQESIGWGRDRDFWEYMNMVAGLGYDSTTFTLSMSLESEAEFRRVACTLAIAYQLEDHPGLNCPQANPYYTQSEAPPPLLSVQLFHVPQLEGGDKHESLKKAESQREPKLPQKHAKRWVARTRNRLASVALGSESALLWLDSDLESVHPDMVTAMLRSEKDVAVPVVRCQGRDGPDYYDQNTWIGPLRPDFLPREQESFRAGDEDWAGQKVRAGSDGRWGSQLHFLDDDRYQDEAFVKVGHWTFVKVDSVGSSVLFMRPYVFQQGATFGVANLVGADWEREGWDCIESESLCWLATKMGFQCWGMPQMQAWHGPCPG</sequence>
<evidence type="ECO:0000313" key="3">
    <source>
        <dbReference type="EMBL" id="KAK9827045.1"/>
    </source>
</evidence>
<reference evidence="3 4" key="1">
    <citation type="journal article" date="2024" name="Nat. Commun.">
        <title>Phylogenomics reveals the evolutionary origins of lichenization in chlorophyte algae.</title>
        <authorList>
            <person name="Puginier C."/>
            <person name="Libourel C."/>
            <person name="Otte J."/>
            <person name="Skaloud P."/>
            <person name="Haon M."/>
            <person name="Grisel S."/>
            <person name="Petersen M."/>
            <person name="Berrin J.G."/>
            <person name="Delaux P.M."/>
            <person name="Dal Grande F."/>
            <person name="Keller J."/>
        </authorList>
    </citation>
    <scope>NUCLEOTIDE SEQUENCE [LARGE SCALE GENOMIC DNA]</scope>
    <source>
        <strain evidence="3 4">SAG 2145</strain>
    </source>
</reference>
<dbReference type="Pfam" id="PF03452">
    <property type="entry name" value="Anp1"/>
    <property type="match status" value="1"/>
</dbReference>
<dbReference type="InterPro" id="IPR052086">
    <property type="entry name" value="Mannan_Polymerase_Subunit"/>
</dbReference>
<evidence type="ECO:0000256" key="1">
    <source>
        <dbReference type="ARBA" id="ARBA00037964"/>
    </source>
</evidence>
<dbReference type="EMBL" id="JALJOS010000019">
    <property type="protein sequence ID" value="KAK9827045.1"/>
    <property type="molecule type" value="Genomic_DNA"/>
</dbReference>
<gene>
    <name evidence="3" type="ORF">WJX74_004652</name>
</gene>
<name>A0AAW1R0H0_9CHLO</name>
<dbReference type="Gene3D" id="3.90.550.10">
    <property type="entry name" value="Spore Coat Polysaccharide Biosynthesis Protein SpsA, Chain A"/>
    <property type="match status" value="1"/>
</dbReference>
<accession>A0AAW1R0H0</accession>
<dbReference type="AlphaFoldDB" id="A0AAW1R0H0"/>
<proteinExistence type="inferred from homology"/>
<comment type="similarity">
    <text evidence="1">Belongs to the ANP1/MMN9/VAN1 family.</text>
</comment>
<keyword evidence="4" id="KW-1185">Reference proteome</keyword>
<dbReference type="PANTHER" id="PTHR43083">
    <property type="entry name" value="MANNAN POLYMERASE II"/>
    <property type="match status" value="1"/>
</dbReference>
<dbReference type="Proteomes" id="UP001438707">
    <property type="component" value="Unassembled WGS sequence"/>
</dbReference>
<dbReference type="InterPro" id="IPR029044">
    <property type="entry name" value="Nucleotide-diphossugar_trans"/>
</dbReference>
<protein>
    <submittedName>
        <fullName evidence="3">Uncharacterized protein</fullName>
    </submittedName>
</protein>
<feature type="region of interest" description="Disordered" evidence="2">
    <location>
        <begin position="212"/>
        <end position="232"/>
    </location>
</feature>
<evidence type="ECO:0000256" key="2">
    <source>
        <dbReference type="SAM" id="MobiDB-lite"/>
    </source>
</evidence>